<reference evidence="4 5" key="1">
    <citation type="submission" date="2020-02" db="EMBL/GenBank/DDBJ databases">
        <title>Shewanella WXL01 sp. nov., a marine bacterium isolated from green algae in Luhuitou Fringing Reef (Northern South China Sea).</title>
        <authorList>
            <person name="Wang X."/>
        </authorList>
    </citation>
    <scope>NUCLEOTIDE SEQUENCE [LARGE SCALE GENOMIC DNA]</scope>
    <source>
        <strain evidence="4 5">MCCC 1A01895</strain>
    </source>
</reference>
<evidence type="ECO:0000313" key="4">
    <source>
        <dbReference type="EMBL" id="MBR9727185.1"/>
    </source>
</evidence>
<dbReference type="CDD" id="cd03529">
    <property type="entry name" value="Rieske_NirD"/>
    <property type="match status" value="1"/>
</dbReference>
<gene>
    <name evidence="4" type="primary">nirD</name>
    <name evidence="4" type="ORF">G3R48_04135</name>
</gene>
<dbReference type="PROSITE" id="PS51300">
    <property type="entry name" value="NIRD"/>
    <property type="match status" value="1"/>
</dbReference>
<dbReference type="InterPro" id="IPR012748">
    <property type="entry name" value="Rieske-like_NirD"/>
</dbReference>
<dbReference type="NCBIfam" id="TIGR02378">
    <property type="entry name" value="nirD_assim_sml"/>
    <property type="match status" value="1"/>
</dbReference>
<accession>A0ABS5HZH3</accession>
<comment type="caution">
    <text evidence="4">The sequence shown here is derived from an EMBL/GenBank/DDBJ whole genome shotgun (WGS) entry which is preliminary data.</text>
</comment>
<dbReference type="Pfam" id="PF13806">
    <property type="entry name" value="Rieske_2"/>
    <property type="match status" value="1"/>
</dbReference>
<keyword evidence="1" id="KW-0560">Oxidoreductase</keyword>
<dbReference type="EMBL" id="JAAIKR010000002">
    <property type="protein sequence ID" value="MBR9727185.1"/>
    <property type="molecule type" value="Genomic_DNA"/>
</dbReference>
<dbReference type="Gene3D" id="2.102.10.10">
    <property type="entry name" value="Rieske [2Fe-2S] iron-sulphur domain"/>
    <property type="match status" value="1"/>
</dbReference>
<feature type="domain" description="Rieske-like [2Fe-2S]" evidence="3">
    <location>
        <begin position="2"/>
        <end position="105"/>
    </location>
</feature>
<proteinExistence type="predicted"/>
<evidence type="ECO:0000259" key="3">
    <source>
        <dbReference type="Pfam" id="PF13806"/>
    </source>
</evidence>
<dbReference type="RefSeq" id="WP_153663344.1">
    <property type="nucleotide sequence ID" value="NZ_JAAIKR010000002.1"/>
</dbReference>
<dbReference type="SUPFAM" id="SSF50022">
    <property type="entry name" value="ISP domain"/>
    <property type="match status" value="1"/>
</dbReference>
<organism evidence="4 5">
    <name type="scientific">Shewanella intestini</name>
    <dbReference type="NCBI Taxonomy" id="2017544"/>
    <lineage>
        <taxon>Bacteria</taxon>
        <taxon>Pseudomonadati</taxon>
        <taxon>Pseudomonadota</taxon>
        <taxon>Gammaproteobacteria</taxon>
        <taxon>Alteromonadales</taxon>
        <taxon>Shewanellaceae</taxon>
        <taxon>Shewanella</taxon>
    </lineage>
</organism>
<evidence type="ECO:0000313" key="5">
    <source>
        <dbReference type="Proteomes" id="UP000811844"/>
    </source>
</evidence>
<keyword evidence="5" id="KW-1185">Reference proteome</keyword>
<sequence length="108" mass="11473">MNWVKICEASVLPQGSGIAAWVNETAVAIFDLGNDGLYAVGNVDPATGVSVLARGLVCDIEGKLCVASPLYKHHYQLEDGVCIEDSNLSAMSFEIKKQHGQVLVKAIA</sequence>
<evidence type="ECO:0000256" key="2">
    <source>
        <dbReference type="ARBA" id="ARBA00023063"/>
    </source>
</evidence>
<name>A0ABS5HZH3_9GAMM</name>
<dbReference type="InterPro" id="IPR036922">
    <property type="entry name" value="Rieske_2Fe-2S_sf"/>
</dbReference>
<dbReference type="Proteomes" id="UP000811844">
    <property type="component" value="Unassembled WGS sequence"/>
</dbReference>
<dbReference type="PANTHER" id="PTHR40562">
    <property type="match status" value="1"/>
</dbReference>
<protein>
    <submittedName>
        <fullName evidence="4">Nitrite reductase small subunit NirD</fullName>
    </submittedName>
</protein>
<dbReference type="PANTHER" id="PTHR40562:SF1">
    <property type="entry name" value="NITRITE REDUCTASE (NADH) SMALL SUBUNIT"/>
    <property type="match status" value="1"/>
</dbReference>
<keyword evidence="2" id="KW-0534">Nitrate assimilation</keyword>
<evidence type="ECO:0000256" key="1">
    <source>
        <dbReference type="ARBA" id="ARBA00023002"/>
    </source>
</evidence>
<dbReference type="InterPro" id="IPR017881">
    <property type="entry name" value="NirD"/>
</dbReference>